<dbReference type="InterPro" id="IPR008979">
    <property type="entry name" value="Galactose-bd-like_sf"/>
</dbReference>
<dbReference type="Proteomes" id="UP000028545">
    <property type="component" value="Unassembled WGS sequence"/>
</dbReference>
<dbReference type="InterPro" id="IPR037047">
    <property type="entry name" value="PITH_dom_sf"/>
</dbReference>
<dbReference type="OrthoDB" id="2121326at2759"/>
<dbReference type="Gene3D" id="3.40.30.10">
    <property type="entry name" value="Glutaredoxin"/>
    <property type="match status" value="1"/>
</dbReference>
<evidence type="ECO:0000256" key="1">
    <source>
        <dbReference type="ARBA" id="ARBA00008987"/>
    </source>
</evidence>
<proteinExistence type="inferred from homology"/>
<evidence type="ECO:0000259" key="3">
    <source>
        <dbReference type="PROSITE" id="PS51352"/>
    </source>
</evidence>
<evidence type="ECO:0008006" key="7">
    <source>
        <dbReference type="Google" id="ProtNLM"/>
    </source>
</evidence>
<reference evidence="5 6" key="1">
    <citation type="journal article" date="2014" name="Genome Announc.">
        <title>Draft genome sequence of the pathogenic fungus Scedosporium apiospermum.</title>
        <authorList>
            <person name="Vandeputte P."/>
            <person name="Ghamrawi S."/>
            <person name="Rechenmann M."/>
            <person name="Iltis A."/>
            <person name="Giraud S."/>
            <person name="Fleury M."/>
            <person name="Thornton C."/>
            <person name="Delhaes L."/>
            <person name="Meyer W."/>
            <person name="Papon N."/>
            <person name="Bouchara J.P."/>
        </authorList>
    </citation>
    <scope>NUCLEOTIDE SEQUENCE [LARGE SCALE GENOMIC DNA]</scope>
    <source>
        <strain evidence="5 6">IHEM 14462</strain>
    </source>
</reference>
<dbReference type="GeneID" id="27722606"/>
<evidence type="ECO:0000256" key="2">
    <source>
        <dbReference type="ARBA" id="ARBA00023157"/>
    </source>
</evidence>
<gene>
    <name evidence="5" type="ORF">SAPIO_CDS3534</name>
</gene>
<dbReference type="VEuPathDB" id="FungiDB:SAPIO_CDS3534"/>
<dbReference type="Pfam" id="PF00085">
    <property type="entry name" value="Thioredoxin"/>
    <property type="match status" value="1"/>
</dbReference>
<organism evidence="5 6">
    <name type="scientific">Pseudallescheria apiosperma</name>
    <name type="common">Scedosporium apiospermum</name>
    <dbReference type="NCBI Taxonomy" id="563466"/>
    <lineage>
        <taxon>Eukaryota</taxon>
        <taxon>Fungi</taxon>
        <taxon>Dikarya</taxon>
        <taxon>Ascomycota</taxon>
        <taxon>Pezizomycotina</taxon>
        <taxon>Sordariomycetes</taxon>
        <taxon>Hypocreomycetidae</taxon>
        <taxon>Microascales</taxon>
        <taxon>Microascaceae</taxon>
        <taxon>Scedosporium</taxon>
    </lineage>
</organism>
<evidence type="ECO:0000259" key="4">
    <source>
        <dbReference type="PROSITE" id="PS51532"/>
    </source>
</evidence>
<dbReference type="SUPFAM" id="SSF52833">
    <property type="entry name" value="Thioredoxin-like"/>
    <property type="match status" value="1"/>
</dbReference>
<dbReference type="KEGG" id="sapo:SAPIO_CDS3534"/>
<dbReference type="InterPro" id="IPR013766">
    <property type="entry name" value="Thioredoxin_domain"/>
</dbReference>
<dbReference type="RefSeq" id="XP_016644314.1">
    <property type="nucleotide sequence ID" value="XM_016786308.1"/>
</dbReference>
<dbReference type="PROSITE" id="PS51352">
    <property type="entry name" value="THIOREDOXIN_2"/>
    <property type="match status" value="1"/>
</dbReference>
<dbReference type="Pfam" id="PF06201">
    <property type="entry name" value="PITH"/>
    <property type="match status" value="1"/>
</dbReference>
<protein>
    <recommendedName>
        <fullName evidence="7">Thioredoxin</fullName>
    </recommendedName>
</protein>
<dbReference type="GO" id="GO:0005737">
    <property type="term" value="C:cytoplasm"/>
    <property type="evidence" value="ECO:0007669"/>
    <property type="project" value="UniProtKB-ARBA"/>
</dbReference>
<accession>A0A084GB03</accession>
<dbReference type="CDD" id="cd02947">
    <property type="entry name" value="TRX_family"/>
    <property type="match status" value="1"/>
</dbReference>
<dbReference type="AlphaFoldDB" id="A0A084GB03"/>
<dbReference type="PROSITE" id="PS51532">
    <property type="entry name" value="PITH"/>
    <property type="match status" value="1"/>
</dbReference>
<comment type="caution">
    <text evidence="5">The sequence shown here is derived from an EMBL/GenBank/DDBJ whole genome shotgun (WGS) entry which is preliminary data.</text>
</comment>
<dbReference type="Gene3D" id="2.60.120.470">
    <property type="entry name" value="PITH domain"/>
    <property type="match status" value="1"/>
</dbReference>
<evidence type="ECO:0000313" key="5">
    <source>
        <dbReference type="EMBL" id="KEZ44515.1"/>
    </source>
</evidence>
<name>A0A084GB03_PSEDA</name>
<sequence length="329" mass="35603">MADITTISSSAQFADILKKSAVVVVDFFSDRSAPSQAIAPLFEQCAESFSKPNAVTFLKVDTEKQKDVSQAYRITSLPTFLLFRDGKEVSRVTGADPRKLQDLVTKIEDAASAAESGGASGSGAAWRGADLPRGYGDITSEIELKGCDLLNADDDSGPVRVLFDSSKPSALDDSRAAAVKVSGKKDWIESGADDQLLLFLPFRSMLKLHTIQLTSLPPADSDDDEEPPMRPGTIHLYTNHSHNLDFSEADDTPPTQAVTLTSSDWNKDGTASISLRFVKFQNINSVVLYVVKGDGDGEKVRLDRVRLIGDSGEKREMGKLEKMGDLPGE</sequence>
<keyword evidence="2" id="KW-1015">Disulfide bond</keyword>
<dbReference type="EMBL" id="JOWA01000088">
    <property type="protein sequence ID" value="KEZ44515.1"/>
    <property type="molecule type" value="Genomic_DNA"/>
</dbReference>
<dbReference type="SUPFAM" id="SSF49785">
    <property type="entry name" value="Galactose-binding domain-like"/>
    <property type="match status" value="1"/>
</dbReference>
<dbReference type="PANTHER" id="PTHR46115">
    <property type="entry name" value="THIOREDOXIN-LIKE PROTEIN 1"/>
    <property type="match status" value="1"/>
</dbReference>
<evidence type="ECO:0000313" key="6">
    <source>
        <dbReference type="Proteomes" id="UP000028545"/>
    </source>
</evidence>
<dbReference type="InterPro" id="IPR010400">
    <property type="entry name" value="PITH_dom"/>
</dbReference>
<dbReference type="InterPro" id="IPR036249">
    <property type="entry name" value="Thioredoxin-like_sf"/>
</dbReference>
<dbReference type="OMA" id="PIFEMFP"/>
<comment type="similarity">
    <text evidence="1">Belongs to the thioredoxin family.</text>
</comment>
<dbReference type="HOGENOM" id="CLU_072377_0_0_1"/>
<keyword evidence="6" id="KW-1185">Reference proteome</keyword>
<feature type="domain" description="PITH" evidence="4">
    <location>
        <begin position="127"/>
        <end position="327"/>
    </location>
</feature>
<feature type="domain" description="Thioredoxin" evidence="3">
    <location>
        <begin position="1"/>
        <end position="112"/>
    </location>
</feature>